<evidence type="ECO:0000259" key="5">
    <source>
        <dbReference type="PROSITE" id="PS51898"/>
    </source>
</evidence>
<dbReference type="InterPro" id="IPR013762">
    <property type="entry name" value="Integrase-like_cat_sf"/>
</dbReference>
<dbReference type="InterPro" id="IPR050090">
    <property type="entry name" value="Tyrosine_recombinase_XerCD"/>
</dbReference>
<keyword evidence="3" id="KW-0238">DNA-binding</keyword>
<dbReference type="PANTHER" id="PTHR30349">
    <property type="entry name" value="PHAGE INTEGRASE-RELATED"/>
    <property type="match status" value="1"/>
</dbReference>
<evidence type="ECO:0000313" key="8">
    <source>
        <dbReference type="EMBL" id="VFJ96326.1"/>
    </source>
</evidence>
<reference evidence="6" key="1">
    <citation type="submission" date="2019-02" db="EMBL/GenBank/DDBJ databases">
        <authorList>
            <person name="Gruber-Vodicka R. H."/>
            <person name="Seah K. B. B."/>
        </authorList>
    </citation>
    <scope>NUCLEOTIDE SEQUENCE</scope>
    <source>
        <strain evidence="8">BECK_SA2B12</strain>
        <strain evidence="6">BECK_SA2B15</strain>
        <strain evidence="7">BECK_SA2B20</strain>
    </source>
</reference>
<evidence type="ECO:0000256" key="3">
    <source>
        <dbReference type="ARBA" id="ARBA00023125"/>
    </source>
</evidence>
<dbReference type="GO" id="GO:0003677">
    <property type="term" value="F:DNA binding"/>
    <property type="evidence" value="ECO:0007669"/>
    <property type="project" value="UniProtKB-KW"/>
</dbReference>
<dbReference type="InterPro" id="IPR002104">
    <property type="entry name" value="Integrase_catalytic"/>
</dbReference>
<evidence type="ECO:0000313" key="6">
    <source>
        <dbReference type="EMBL" id="VFJ87971.1"/>
    </source>
</evidence>
<dbReference type="GO" id="GO:0006310">
    <property type="term" value="P:DNA recombination"/>
    <property type="evidence" value="ECO:0007669"/>
    <property type="project" value="UniProtKB-KW"/>
</dbReference>
<feature type="domain" description="Tyr recombinase" evidence="5">
    <location>
        <begin position="1"/>
        <end position="141"/>
    </location>
</feature>
<dbReference type="Pfam" id="PF00589">
    <property type="entry name" value="Phage_integrase"/>
    <property type="match status" value="1"/>
</dbReference>
<sequence>MGELITIDIQDLDIREGTIRIHGKGDRERIVFLPDENLRSLLRIYLKARGAAFPLTERVIITPQGRAANTQYVRLLVRKAGEAAGIGQRITPHMLRHSTATHLLNSGVDIRHVQKLLGHQSITTTQIYTQVSTDMLKRVIAEGHPMRGMWEESMDN</sequence>
<dbReference type="EMBL" id="CAADFG010000006">
    <property type="protein sequence ID" value="VFJ87971.1"/>
    <property type="molecule type" value="Genomic_DNA"/>
</dbReference>
<dbReference type="SUPFAM" id="SSF56349">
    <property type="entry name" value="DNA breaking-rejoining enzymes"/>
    <property type="match status" value="1"/>
</dbReference>
<dbReference type="PANTHER" id="PTHR30349:SF41">
    <property type="entry name" value="INTEGRASE_RECOMBINASE PROTEIN MJ0367-RELATED"/>
    <property type="match status" value="1"/>
</dbReference>
<keyword evidence="4" id="KW-0233">DNA recombination</keyword>
<dbReference type="GO" id="GO:0015074">
    <property type="term" value="P:DNA integration"/>
    <property type="evidence" value="ECO:0007669"/>
    <property type="project" value="UniProtKB-KW"/>
</dbReference>
<dbReference type="InterPro" id="IPR011010">
    <property type="entry name" value="DNA_brk_join_enz"/>
</dbReference>
<evidence type="ECO:0000313" key="7">
    <source>
        <dbReference type="EMBL" id="VFJ89950.1"/>
    </source>
</evidence>
<evidence type="ECO:0000256" key="2">
    <source>
        <dbReference type="ARBA" id="ARBA00022908"/>
    </source>
</evidence>
<keyword evidence="2" id="KW-0229">DNA integration</keyword>
<dbReference type="PROSITE" id="PS51898">
    <property type="entry name" value="TYR_RECOMBINASE"/>
    <property type="match status" value="1"/>
</dbReference>
<gene>
    <name evidence="6" type="ORF">BECKH772A_GA0070896_1000612</name>
    <name evidence="7" type="ORF">BECKH772B_GA0070898_1000712</name>
    <name evidence="8" type="ORF">BECKH772C_GA0070978_1000612</name>
</gene>
<dbReference type="EMBL" id="CAADFI010000007">
    <property type="protein sequence ID" value="VFJ89950.1"/>
    <property type="molecule type" value="Genomic_DNA"/>
</dbReference>
<dbReference type="Gene3D" id="1.10.443.10">
    <property type="entry name" value="Intergrase catalytic core"/>
    <property type="match status" value="1"/>
</dbReference>
<dbReference type="EMBL" id="CAADFJ010000006">
    <property type="protein sequence ID" value="VFJ96326.1"/>
    <property type="molecule type" value="Genomic_DNA"/>
</dbReference>
<name>A0A450U7V7_9GAMM</name>
<evidence type="ECO:0000256" key="4">
    <source>
        <dbReference type="ARBA" id="ARBA00023172"/>
    </source>
</evidence>
<protein>
    <submittedName>
        <fullName evidence="6">Phage integrase family protein</fullName>
    </submittedName>
</protein>
<comment type="similarity">
    <text evidence="1">Belongs to the 'phage' integrase family.</text>
</comment>
<evidence type="ECO:0000256" key="1">
    <source>
        <dbReference type="ARBA" id="ARBA00008857"/>
    </source>
</evidence>
<dbReference type="AlphaFoldDB" id="A0A450U7V7"/>
<organism evidence="6">
    <name type="scientific">Candidatus Kentrum eta</name>
    <dbReference type="NCBI Taxonomy" id="2126337"/>
    <lineage>
        <taxon>Bacteria</taxon>
        <taxon>Pseudomonadati</taxon>
        <taxon>Pseudomonadota</taxon>
        <taxon>Gammaproteobacteria</taxon>
        <taxon>Candidatus Kentrum</taxon>
    </lineage>
</organism>
<proteinExistence type="inferred from homology"/>
<accession>A0A450U7V7</accession>